<dbReference type="SMART" id="SM00543">
    <property type="entry name" value="MIF4G"/>
    <property type="match status" value="1"/>
</dbReference>
<dbReference type="PROSITE" id="PS51366">
    <property type="entry name" value="MI"/>
    <property type="match status" value="1"/>
</dbReference>
<feature type="compositionally biased region" description="Low complexity" evidence="7">
    <location>
        <begin position="310"/>
        <end position="320"/>
    </location>
</feature>
<dbReference type="EMBL" id="CAJOBE010001827">
    <property type="protein sequence ID" value="CAF3777621.1"/>
    <property type="molecule type" value="Genomic_DNA"/>
</dbReference>
<feature type="domain" description="MI" evidence="9">
    <location>
        <begin position="797"/>
        <end position="927"/>
    </location>
</feature>
<dbReference type="InterPro" id="IPR003891">
    <property type="entry name" value="Initiation_fac_eIF4g_MI"/>
</dbReference>
<keyword evidence="4" id="KW-0810">Translation regulation</keyword>
<evidence type="ECO:0000256" key="5">
    <source>
        <dbReference type="ARBA" id="ARBA00022917"/>
    </source>
</evidence>
<evidence type="ECO:0000313" key="10">
    <source>
        <dbReference type="EMBL" id="CAF3777621.1"/>
    </source>
</evidence>
<dbReference type="PANTHER" id="PTHR23253">
    <property type="entry name" value="EUKARYOTIC TRANSLATION INITIATION FACTOR 4 GAMMA"/>
    <property type="match status" value="1"/>
</dbReference>
<dbReference type="Pfam" id="PF02854">
    <property type="entry name" value="MIF4G"/>
    <property type="match status" value="1"/>
</dbReference>
<dbReference type="Pfam" id="PF02847">
    <property type="entry name" value="MA3"/>
    <property type="match status" value="1"/>
</dbReference>
<reference evidence="10" key="1">
    <citation type="submission" date="2021-02" db="EMBL/GenBank/DDBJ databases">
        <authorList>
            <person name="Nowell W R."/>
        </authorList>
    </citation>
    <scope>NUCLEOTIDE SEQUENCE</scope>
</reference>
<keyword evidence="2" id="KW-0396">Initiation factor</keyword>
<dbReference type="SUPFAM" id="SSF48371">
    <property type="entry name" value="ARM repeat"/>
    <property type="match status" value="3"/>
</dbReference>
<dbReference type="InterPro" id="IPR016024">
    <property type="entry name" value="ARM-type_fold"/>
</dbReference>
<dbReference type="PROSITE" id="PS51363">
    <property type="entry name" value="W2"/>
    <property type="match status" value="1"/>
</dbReference>
<evidence type="ECO:0000256" key="1">
    <source>
        <dbReference type="ARBA" id="ARBA00005775"/>
    </source>
</evidence>
<evidence type="ECO:0000256" key="4">
    <source>
        <dbReference type="ARBA" id="ARBA00022845"/>
    </source>
</evidence>
<comment type="similarity">
    <text evidence="1">Belongs to the eukaryotic initiation factor 4G family.</text>
</comment>
<dbReference type="AlphaFoldDB" id="A0A818ZVI2"/>
<dbReference type="InterPro" id="IPR003307">
    <property type="entry name" value="W2_domain"/>
</dbReference>
<dbReference type="Pfam" id="PF02020">
    <property type="entry name" value="W2"/>
    <property type="match status" value="1"/>
</dbReference>
<dbReference type="InterPro" id="IPR003890">
    <property type="entry name" value="MIF4G-like_typ-3"/>
</dbReference>
<evidence type="ECO:0000256" key="7">
    <source>
        <dbReference type="SAM" id="MobiDB-lite"/>
    </source>
</evidence>
<feature type="compositionally biased region" description="Low complexity" evidence="7">
    <location>
        <begin position="771"/>
        <end position="780"/>
    </location>
</feature>
<evidence type="ECO:0000259" key="8">
    <source>
        <dbReference type="PROSITE" id="PS51363"/>
    </source>
</evidence>
<feature type="region of interest" description="Disordered" evidence="7">
    <location>
        <begin position="305"/>
        <end position="329"/>
    </location>
</feature>
<organism evidence="10 11">
    <name type="scientific">Rotaria sordida</name>
    <dbReference type="NCBI Taxonomy" id="392033"/>
    <lineage>
        <taxon>Eukaryota</taxon>
        <taxon>Metazoa</taxon>
        <taxon>Spiralia</taxon>
        <taxon>Gnathifera</taxon>
        <taxon>Rotifera</taxon>
        <taxon>Eurotatoria</taxon>
        <taxon>Bdelloidea</taxon>
        <taxon>Philodinida</taxon>
        <taxon>Philodinidae</taxon>
        <taxon>Rotaria</taxon>
    </lineage>
</organism>
<feature type="region of interest" description="Disordered" evidence="7">
    <location>
        <begin position="760"/>
        <end position="780"/>
    </location>
</feature>
<feature type="domain" description="W2" evidence="8">
    <location>
        <begin position="989"/>
        <end position="1135"/>
    </location>
</feature>
<comment type="caution">
    <text evidence="10">The sequence shown here is derived from an EMBL/GenBank/DDBJ whole genome shotgun (WGS) entry which is preliminary data.</text>
</comment>
<protein>
    <submittedName>
        <fullName evidence="10">Uncharacterized protein</fullName>
    </submittedName>
</protein>
<evidence type="ECO:0000313" key="11">
    <source>
        <dbReference type="Proteomes" id="UP000663874"/>
    </source>
</evidence>
<keyword evidence="6" id="KW-0175">Coiled coil</keyword>
<dbReference type="GO" id="GO:0003723">
    <property type="term" value="F:RNA binding"/>
    <property type="evidence" value="ECO:0007669"/>
    <property type="project" value="InterPro"/>
</dbReference>
<evidence type="ECO:0000256" key="2">
    <source>
        <dbReference type="ARBA" id="ARBA00022540"/>
    </source>
</evidence>
<dbReference type="Proteomes" id="UP000663874">
    <property type="component" value="Unassembled WGS sequence"/>
</dbReference>
<gene>
    <name evidence="10" type="ORF">FNK824_LOCUS13731</name>
</gene>
<feature type="coiled-coil region" evidence="6">
    <location>
        <begin position="523"/>
        <end position="550"/>
    </location>
</feature>
<dbReference type="GO" id="GO:0006417">
    <property type="term" value="P:regulation of translation"/>
    <property type="evidence" value="ECO:0007669"/>
    <property type="project" value="UniProtKB-KW"/>
</dbReference>
<accession>A0A818ZVI2</accession>
<dbReference type="Gene3D" id="1.25.40.180">
    <property type="match status" value="3"/>
</dbReference>
<dbReference type="GO" id="GO:0003743">
    <property type="term" value="F:translation initiation factor activity"/>
    <property type="evidence" value="ECO:0007669"/>
    <property type="project" value="UniProtKB-KW"/>
</dbReference>
<keyword evidence="5" id="KW-0648">Protein biosynthesis</keyword>
<name>A0A818ZVI2_9BILA</name>
<proteinExistence type="inferred from homology"/>
<evidence type="ECO:0000259" key="9">
    <source>
        <dbReference type="PROSITE" id="PS51366"/>
    </source>
</evidence>
<evidence type="ECO:0000256" key="3">
    <source>
        <dbReference type="ARBA" id="ARBA00022553"/>
    </source>
</evidence>
<feature type="compositionally biased region" description="Basic and acidic residues" evidence="7">
    <location>
        <begin position="697"/>
        <end position="708"/>
    </location>
</feature>
<keyword evidence="3" id="KW-0597">Phosphoprotein</keyword>
<evidence type="ECO:0000256" key="6">
    <source>
        <dbReference type="SAM" id="Coils"/>
    </source>
</evidence>
<sequence>MRSTMNSSYTQQPFIQPPLLVSEISYGNNAGSYIQQPPYQSCPILNTPSTNYNQPTSFYLRKLNLLDRIYSRRIISSFFPRFTAQQPNQLNHLPQNSFAPTDGFLQPSSVASQWNPQQITCQQSYGSTNTYFDSTTCLQPDLSTSIVYSSQSRPSQIRQKNILPIRDPASKEIINLGDEQSSPSSSSNKSSSIDSTLKLPIASKHTSNIPLNFVENTTFSKNIEQECHQGSEHSTSILPTTFDNQSLSINSDLSESHISNDSESKEQLKDEVDNIQHGEELVATPVKETDIEDGTNLSDSLKLHEQSDIESTTTCESETSSDVHNDTKETSENNFFIETTYSSNNDIPFESTLSIPNISISSSNFQYTRQKLLALRAHRLSKIRPASLPNIPTIVLAKPNIPINTDSEVNEQVLREVRLILNKITPDTYEKLLKKLESLDICNRVRLEGMINIFFTKAIEDISFCHIYADLCKYFQKKQVTVPDENDIMKTYVFQNLLLQQCQQEFENDYRQEIEYDRRKAEIDQIVNDEIKKKEEIENLDENLARAKRKKFGNIVFIGELFIVQMLTDSIMYQCIDYLLNEHDDEESLDCLCRLLRSVGETLEINAKKNSNTKKNLLTHYRKLENITRQSNISSRIRFAIQDIMEMRKNGWIARRPQEKPKKIEQIHEEELQRERNEVKKIGHNGYHSQSYKGSHRSQEQLTVKKPELNRSDHRFVVESLRRLQADDKQYQGSTSLKFAPMGGLKKWSTVEKKTVKNDQSITNREDYQRNSSINSNTSLSSDEIENKKTILFDEEKILERVRSLVKEYTENYSTQSDVPIRDAIDDFIDFCTSNVKEQALIVQELMTNVLESKALARVAIGRLLDAVIHKKILSNEGFLSGFQSVVDLAPDLAIDIPHIWQYIGEIIGSFLIGTSSSSHIDLLTAIFQKIPDTKSKQMFEYIIRYAVEFSSKEHVRKLWQSSTLTFEKILKVDLIDSAFVHEFEWLINSSSTHPDLELVKLFKNINNQDSDIVAYINHYLNSSEKFFIRTIVFSYLKSCLMIGQNQEKRIQEDIARSHIGVLKAFINNSSDIEIQIIYAIQHFVYQFDHPPKMAAFFFDLFYEEDCVSEDSFFQWCENPDPLEIEGMKISIFII</sequence>
<feature type="region of interest" description="Disordered" evidence="7">
    <location>
        <begin position="677"/>
        <end position="708"/>
    </location>
</feature>